<feature type="domain" description="CAAX prenyl protease 2/Lysostaphin resistance protein A-like" evidence="3">
    <location>
        <begin position="101"/>
        <end position="197"/>
    </location>
</feature>
<dbReference type="GO" id="GO:0080120">
    <property type="term" value="P:CAAX-box protein maturation"/>
    <property type="evidence" value="ECO:0007669"/>
    <property type="project" value="UniProtKB-ARBA"/>
</dbReference>
<dbReference type="GO" id="GO:0004175">
    <property type="term" value="F:endopeptidase activity"/>
    <property type="evidence" value="ECO:0007669"/>
    <property type="project" value="UniProtKB-ARBA"/>
</dbReference>
<dbReference type="GO" id="GO:0006508">
    <property type="term" value="P:proteolysis"/>
    <property type="evidence" value="ECO:0007669"/>
    <property type="project" value="UniProtKB-KW"/>
</dbReference>
<evidence type="ECO:0000259" key="3">
    <source>
        <dbReference type="Pfam" id="PF02517"/>
    </source>
</evidence>
<protein>
    <submittedName>
        <fullName evidence="4">CPBP family intramembrane metalloprotease</fullName>
    </submittedName>
</protein>
<feature type="transmembrane region" description="Helical" evidence="2">
    <location>
        <begin position="12"/>
        <end position="32"/>
    </location>
</feature>
<name>A0A5P0ZHF5_9LACO</name>
<evidence type="ECO:0000313" key="5">
    <source>
        <dbReference type="Proteomes" id="UP000380386"/>
    </source>
</evidence>
<comment type="similarity">
    <text evidence="1">Belongs to the UPF0177 family.</text>
</comment>
<dbReference type="OrthoDB" id="2311705at2"/>
<dbReference type="Pfam" id="PF02517">
    <property type="entry name" value="Rce1-like"/>
    <property type="match status" value="1"/>
</dbReference>
<dbReference type="AlphaFoldDB" id="A0A5P0ZHF5"/>
<gene>
    <name evidence="4" type="ORF">FHL02_05430</name>
</gene>
<reference evidence="4 5" key="1">
    <citation type="journal article" date="2019" name="Syst. Appl. Microbiol.">
        <title>Polyphasic characterization of two novel Lactobacillus spp. isolated from blown salami packages: Description of Lactobacillus halodurans sp. nov. and Lactobacillus salsicarnum sp. nov.</title>
        <authorList>
            <person name="Schuster J.A."/>
            <person name="Klingl A."/>
            <person name="Vogel R.F."/>
            <person name="Ehrmann M.A."/>
        </authorList>
    </citation>
    <scope>NUCLEOTIDE SEQUENCE [LARGE SCALE GENOMIC DNA]</scope>
    <source>
        <strain evidence="4 5">TMW 1.2118</strain>
    </source>
</reference>
<evidence type="ECO:0000313" key="4">
    <source>
        <dbReference type="EMBL" id="MQS52459.1"/>
    </source>
</evidence>
<comment type="caution">
    <text evidence="4">The sequence shown here is derived from an EMBL/GenBank/DDBJ whole genome shotgun (WGS) entry which is preliminary data.</text>
</comment>
<keyword evidence="4" id="KW-0378">Hydrolase</keyword>
<keyword evidence="4" id="KW-0482">Metalloprotease</keyword>
<dbReference type="EMBL" id="VDFM01000004">
    <property type="protein sequence ID" value="MQS52459.1"/>
    <property type="molecule type" value="Genomic_DNA"/>
</dbReference>
<evidence type="ECO:0000256" key="1">
    <source>
        <dbReference type="ARBA" id="ARBA00009067"/>
    </source>
</evidence>
<keyword evidence="2" id="KW-0472">Membrane</keyword>
<organism evidence="4 5">
    <name type="scientific">Companilactobacillus mishanensis</name>
    <dbReference type="NCBI Taxonomy" id="2486008"/>
    <lineage>
        <taxon>Bacteria</taxon>
        <taxon>Bacillati</taxon>
        <taxon>Bacillota</taxon>
        <taxon>Bacilli</taxon>
        <taxon>Lactobacillales</taxon>
        <taxon>Lactobacillaceae</taxon>
        <taxon>Companilactobacillus</taxon>
    </lineage>
</organism>
<feature type="transmembrane region" description="Helical" evidence="2">
    <location>
        <begin position="157"/>
        <end position="178"/>
    </location>
</feature>
<feature type="transmembrane region" description="Helical" evidence="2">
    <location>
        <begin position="44"/>
        <end position="62"/>
    </location>
</feature>
<feature type="transmembrane region" description="Helical" evidence="2">
    <location>
        <begin position="214"/>
        <end position="234"/>
    </location>
</feature>
<proteinExistence type="inferred from homology"/>
<dbReference type="InterPro" id="IPR003675">
    <property type="entry name" value="Rce1/LyrA-like_dom"/>
</dbReference>
<keyword evidence="2" id="KW-1133">Transmembrane helix</keyword>
<dbReference type="Proteomes" id="UP000380386">
    <property type="component" value="Unassembled WGS sequence"/>
</dbReference>
<feature type="transmembrane region" description="Helical" evidence="2">
    <location>
        <begin position="74"/>
        <end position="93"/>
    </location>
</feature>
<feature type="transmembrane region" description="Helical" evidence="2">
    <location>
        <begin position="134"/>
        <end position="151"/>
    </location>
</feature>
<keyword evidence="2" id="KW-0812">Transmembrane</keyword>
<dbReference type="RefSeq" id="WP_153382881.1">
    <property type="nucleotide sequence ID" value="NZ_VDFM01000004.1"/>
</dbReference>
<feature type="transmembrane region" description="Helical" evidence="2">
    <location>
        <begin position="99"/>
        <end position="122"/>
    </location>
</feature>
<dbReference type="GO" id="GO:0008237">
    <property type="term" value="F:metallopeptidase activity"/>
    <property type="evidence" value="ECO:0007669"/>
    <property type="project" value="UniProtKB-KW"/>
</dbReference>
<sequence>MKFLSNPWTKILSIFIIFILVLIGANLVIPSSWNSIWSQGFTDFLIFAVLFIANIFLFHQKIHWFSGKDLGEQFYTTLPTFVFVLFLDIPMLLVQDFSFKINVVVMCILVGLTEEYVFRGLLIPLFLKIFHNQAFYAVLGSAFLFGIIHSINLRTLSFGYVAVQVLFAMTLGVLFGAIYVKTHNLTIVIVLHMLKDVFPLLSPSTLKQAASVKFSMASLIFVAILLFIAIYIAYRQISDTQKAQS</sequence>
<keyword evidence="4" id="KW-0645">Protease</keyword>
<accession>A0A5P0ZHF5</accession>
<evidence type="ECO:0000256" key="2">
    <source>
        <dbReference type="SAM" id="Phobius"/>
    </source>
</evidence>